<dbReference type="PANTHER" id="PTHR36845:SF1">
    <property type="entry name" value="HYDROLASE, PUTATIVE (AFU_ORTHOLOGUE AFUA_7G05090)-RELATED"/>
    <property type="match status" value="1"/>
</dbReference>
<proteinExistence type="inferred from homology"/>
<comment type="similarity">
    <text evidence="2">Belongs to the glycosyl hydrolase 88 family.</text>
</comment>
<comment type="caution">
    <text evidence="4">The sequence shown here is derived from an EMBL/GenBank/DDBJ whole genome shotgun (WGS) entry which is preliminary data.</text>
</comment>
<evidence type="ECO:0000256" key="1">
    <source>
        <dbReference type="ARBA" id="ARBA00022801"/>
    </source>
</evidence>
<evidence type="ECO:0000256" key="2">
    <source>
        <dbReference type="ARBA" id="ARBA00038358"/>
    </source>
</evidence>
<keyword evidence="1" id="KW-0378">Hydrolase</keyword>
<organism evidence="4 5">
    <name type="scientific">Monosporascus cannonballus</name>
    <dbReference type="NCBI Taxonomy" id="155416"/>
    <lineage>
        <taxon>Eukaryota</taxon>
        <taxon>Fungi</taxon>
        <taxon>Dikarya</taxon>
        <taxon>Ascomycota</taxon>
        <taxon>Pezizomycotina</taxon>
        <taxon>Sordariomycetes</taxon>
        <taxon>Xylariomycetidae</taxon>
        <taxon>Xylariales</taxon>
        <taxon>Xylariales incertae sedis</taxon>
        <taxon>Monosporascus</taxon>
    </lineage>
</organism>
<dbReference type="Proteomes" id="UP000294003">
    <property type="component" value="Unassembled WGS sequence"/>
</dbReference>
<reference evidence="4 5" key="1">
    <citation type="submission" date="2018-06" db="EMBL/GenBank/DDBJ databases">
        <title>Complete Genomes of Monosporascus.</title>
        <authorList>
            <person name="Robinson A.J."/>
            <person name="Natvig D.O."/>
        </authorList>
    </citation>
    <scope>NUCLEOTIDE SEQUENCE [LARGE SCALE GENOMIC DNA]</scope>
    <source>
        <strain evidence="4 5">CBS 609.92</strain>
    </source>
</reference>
<feature type="region of interest" description="Disordered" evidence="3">
    <location>
        <begin position="1"/>
        <end position="51"/>
    </location>
</feature>
<evidence type="ECO:0000313" key="5">
    <source>
        <dbReference type="Proteomes" id="UP000294003"/>
    </source>
</evidence>
<name>A0ABY0HND9_9PEZI</name>
<dbReference type="Gene3D" id="1.50.10.10">
    <property type="match status" value="1"/>
</dbReference>
<gene>
    <name evidence="4" type="ORF">DL762_000280</name>
</gene>
<sequence length="504" mass="56613">MRSDRKRPRVGYERSETENSAVSALPTPREPSDGDARPHPSSPVSREPNTEHLRRMFSSETHGKIWGVASKALQQVGPALFQGDLGGYEHLILTVEQPNPPLYFPEYTRPGGTEYVYRDLDFWTSGFFPGCLYLLLERERRFKPAAFDSSVAGPHESQLEFACKWWTESLHQNAQLGTTHDLGFMIAPWAKPAWELNRDFRAFETLKRAAKTLYGRFSPEVGLIRSWDTCTTKRYSFVEPDAEYLTVIDNMMNLDLLFYVARQTGDRAMFEAAVQHARTTRRTHVRDDASTVHLVVLDPATGAVRERLTNQGYADASCWSRGQAWSVAGFAETYHWTRDPSFLDTARRCADYFLRRLPASGVPPWDFDAAAEHGAETQPPDVSAAVIAAYGLLLIHKALGALGQDSAYLHDALRLTEAVCGRHMNDPSTFVTRRETIEMVERSTQVVSTLSVEMGAGDTILNGATINNHEFAPRRWANHGLVYADYYFLLVGNKLLEMGLGGLI</sequence>
<dbReference type="SUPFAM" id="SSF48208">
    <property type="entry name" value="Six-hairpin glycosidases"/>
    <property type="match status" value="1"/>
</dbReference>
<evidence type="ECO:0000256" key="3">
    <source>
        <dbReference type="SAM" id="MobiDB-lite"/>
    </source>
</evidence>
<keyword evidence="5" id="KW-1185">Reference proteome</keyword>
<protein>
    <submittedName>
        <fullName evidence="4">Uncharacterized protein</fullName>
    </submittedName>
</protein>
<dbReference type="InterPro" id="IPR012341">
    <property type="entry name" value="6hp_glycosidase-like_sf"/>
</dbReference>
<dbReference type="PANTHER" id="PTHR36845">
    <property type="entry name" value="HYDROLASE, PUTATIVE (AFU_ORTHOLOGUE AFUA_7G05090)-RELATED"/>
    <property type="match status" value="1"/>
</dbReference>
<dbReference type="InterPro" id="IPR052369">
    <property type="entry name" value="UG_Glycosaminoglycan_Hydrolase"/>
</dbReference>
<accession>A0ABY0HND9</accession>
<dbReference type="InterPro" id="IPR008928">
    <property type="entry name" value="6-hairpin_glycosidase_sf"/>
</dbReference>
<evidence type="ECO:0000313" key="4">
    <source>
        <dbReference type="EMBL" id="RYO95087.1"/>
    </source>
</evidence>
<dbReference type="EMBL" id="QJNS01000005">
    <property type="protein sequence ID" value="RYO95087.1"/>
    <property type="molecule type" value="Genomic_DNA"/>
</dbReference>